<keyword evidence="2" id="KW-0863">Zinc-finger</keyword>
<evidence type="ECO:0000259" key="5">
    <source>
        <dbReference type="Pfam" id="PF05485"/>
    </source>
</evidence>
<evidence type="ECO:0000256" key="3">
    <source>
        <dbReference type="ARBA" id="ARBA00022833"/>
    </source>
</evidence>
<dbReference type="GO" id="GO:0008270">
    <property type="term" value="F:zinc ion binding"/>
    <property type="evidence" value="ECO:0007669"/>
    <property type="project" value="UniProtKB-KW"/>
</dbReference>
<keyword evidence="4" id="KW-0238">DNA-binding</keyword>
<dbReference type="Pfam" id="PF05485">
    <property type="entry name" value="THAP"/>
    <property type="match status" value="1"/>
</dbReference>
<protein>
    <recommendedName>
        <fullName evidence="5">THAP-type domain-containing protein</fullName>
    </recommendedName>
</protein>
<evidence type="ECO:0000256" key="2">
    <source>
        <dbReference type="ARBA" id="ARBA00022771"/>
    </source>
</evidence>
<comment type="caution">
    <text evidence="6">The sequence shown here is derived from an EMBL/GenBank/DDBJ whole genome shotgun (WGS) entry which is preliminary data.</text>
</comment>
<dbReference type="InterPro" id="IPR006612">
    <property type="entry name" value="THAP_Znf"/>
</dbReference>
<organism evidence="6 7">
    <name type="scientific">Araneus ventricosus</name>
    <name type="common">Orbweaver spider</name>
    <name type="synonym">Epeira ventricosa</name>
    <dbReference type="NCBI Taxonomy" id="182803"/>
    <lineage>
        <taxon>Eukaryota</taxon>
        <taxon>Metazoa</taxon>
        <taxon>Ecdysozoa</taxon>
        <taxon>Arthropoda</taxon>
        <taxon>Chelicerata</taxon>
        <taxon>Arachnida</taxon>
        <taxon>Araneae</taxon>
        <taxon>Araneomorphae</taxon>
        <taxon>Entelegynae</taxon>
        <taxon>Araneoidea</taxon>
        <taxon>Araneidae</taxon>
        <taxon>Araneus</taxon>
    </lineage>
</organism>
<evidence type="ECO:0000256" key="1">
    <source>
        <dbReference type="ARBA" id="ARBA00022723"/>
    </source>
</evidence>
<gene>
    <name evidence="6" type="ORF">AVEN_13676_1</name>
</gene>
<dbReference type="GO" id="GO:0003677">
    <property type="term" value="F:DNA binding"/>
    <property type="evidence" value="ECO:0007669"/>
    <property type="project" value="UniProtKB-KW"/>
</dbReference>
<evidence type="ECO:0000313" key="6">
    <source>
        <dbReference type="EMBL" id="GBN28010.1"/>
    </source>
</evidence>
<feature type="domain" description="THAP-type" evidence="5">
    <location>
        <begin position="13"/>
        <end position="66"/>
    </location>
</feature>
<dbReference type="EMBL" id="BGPR01007582">
    <property type="protein sequence ID" value="GBN28010.1"/>
    <property type="molecule type" value="Genomic_DNA"/>
</dbReference>
<dbReference type="Proteomes" id="UP000499080">
    <property type="component" value="Unassembled WGS sequence"/>
</dbReference>
<reference evidence="6 7" key="1">
    <citation type="journal article" date="2019" name="Sci. Rep.">
        <title>Orb-weaving spider Araneus ventricosus genome elucidates the spidroin gene catalogue.</title>
        <authorList>
            <person name="Kono N."/>
            <person name="Nakamura H."/>
            <person name="Ohtoshi R."/>
            <person name="Moran D.A.P."/>
            <person name="Shinohara A."/>
            <person name="Yoshida Y."/>
            <person name="Fujiwara M."/>
            <person name="Mori M."/>
            <person name="Tomita M."/>
            <person name="Arakawa K."/>
        </authorList>
    </citation>
    <scope>NUCLEOTIDE SEQUENCE [LARGE SCALE GENOMIC DNA]</scope>
</reference>
<keyword evidence="3" id="KW-0862">Zinc</keyword>
<dbReference type="OrthoDB" id="6611136at2759"/>
<accession>A0A4Y2MNU4</accession>
<keyword evidence="1" id="KW-0479">Metal-binding</keyword>
<evidence type="ECO:0000256" key="4">
    <source>
        <dbReference type="ARBA" id="ARBA00023125"/>
    </source>
</evidence>
<sequence>MPGCAVVGFSMYSRNYKGTNVSFHSFRKDPPDIRKIWIFKFIRKYTFNIANARISSRHFRESDYSRNLKAELLGIPATTIQKPKAVQGLNFPSNESVSPSEKSKRLMSRNVRKYITCAIYVY</sequence>
<evidence type="ECO:0000313" key="7">
    <source>
        <dbReference type="Proteomes" id="UP000499080"/>
    </source>
</evidence>
<dbReference type="AlphaFoldDB" id="A0A4Y2MNU4"/>
<keyword evidence="7" id="KW-1185">Reference proteome</keyword>
<proteinExistence type="predicted"/>
<dbReference type="SUPFAM" id="SSF57716">
    <property type="entry name" value="Glucocorticoid receptor-like (DNA-binding domain)"/>
    <property type="match status" value="1"/>
</dbReference>
<name>A0A4Y2MNU4_ARAVE</name>